<dbReference type="AlphaFoldDB" id="A0A6A6J0R2"/>
<proteinExistence type="predicted"/>
<name>A0A6A6J0R2_9PLEO</name>
<sequence>MPPSLDTLPPEILFAILSYSSPFNASLAPRHHPLRALAATSTHLRSVVEEYCRSLLKRYAQITPPKTGKSFLCHRKWLRWLTTTCHLCGKSSKRKAILDPSLTCCAACDKKAFAKMTMTAAITTHHLSKLDLFTPNALHPALPPLSLGTYFCMGGETLMLAAPGVLTRKAHVHGLLGPGKARDKGYLRRRVAAHDRLVAHMDVEFRVRGGVGRW</sequence>
<gene>
    <name evidence="1" type="ORF">BU26DRAFT_444364</name>
</gene>
<keyword evidence="2" id="KW-1185">Reference proteome</keyword>
<organism evidence="1 2">
    <name type="scientific">Trematosphaeria pertusa</name>
    <dbReference type="NCBI Taxonomy" id="390896"/>
    <lineage>
        <taxon>Eukaryota</taxon>
        <taxon>Fungi</taxon>
        <taxon>Dikarya</taxon>
        <taxon>Ascomycota</taxon>
        <taxon>Pezizomycotina</taxon>
        <taxon>Dothideomycetes</taxon>
        <taxon>Pleosporomycetidae</taxon>
        <taxon>Pleosporales</taxon>
        <taxon>Massarineae</taxon>
        <taxon>Trematosphaeriaceae</taxon>
        <taxon>Trematosphaeria</taxon>
    </lineage>
</organism>
<evidence type="ECO:0000313" key="1">
    <source>
        <dbReference type="EMBL" id="KAF2255907.1"/>
    </source>
</evidence>
<dbReference type="RefSeq" id="XP_033690911.1">
    <property type="nucleotide sequence ID" value="XM_033824563.1"/>
</dbReference>
<evidence type="ECO:0000313" key="2">
    <source>
        <dbReference type="Proteomes" id="UP000800094"/>
    </source>
</evidence>
<dbReference type="EMBL" id="ML987189">
    <property type="protein sequence ID" value="KAF2255907.1"/>
    <property type="molecule type" value="Genomic_DNA"/>
</dbReference>
<feature type="non-terminal residue" evidence="1">
    <location>
        <position position="214"/>
    </location>
</feature>
<accession>A0A6A6J0R2</accession>
<protein>
    <recommendedName>
        <fullName evidence="3">F-box domain-containing protein</fullName>
    </recommendedName>
</protein>
<evidence type="ECO:0008006" key="3">
    <source>
        <dbReference type="Google" id="ProtNLM"/>
    </source>
</evidence>
<dbReference type="OrthoDB" id="5313288at2759"/>
<dbReference type="GeneID" id="54577893"/>
<reference evidence="1" key="1">
    <citation type="journal article" date="2020" name="Stud. Mycol.">
        <title>101 Dothideomycetes genomes: a test case for predicting lifestyles and emergence of pathogens.</title>
        <authorList>
            <person name="Haridas S."/>
            <person name="Albert R."/>
            <person name="Binder M."/>
            <person name="Bloem J."/>
            <person name="Labutti K."/>
            <person name="Salamov A."/>
            <person name="Andreopoulos B."/>
            <person name="Baker S."/>
            <person name="Barry K."/>
            <person name="Bills G."/>
            <person name="Bluhm B."/>
            <person name="Cannon C."/>
            <person name="Castanera R."/>
            <person name="Culley D."/>
            <person name="Daum C."/>
            <person name="Ezra D."/>
            <person name="Gonzalez J."/>
            <person name="Henrissat B."/>
            <person name="Kuo A."/>
            <person name="Liang C."/>
            <person name="Lipzen A."/>
            <person name="Lutzoni F."/>
            <person name="Magnuson J."/>
            <person name="Mondo S."/>
            <person name="Nolan M."/>
            <person name="Ohm R."/>
            <person name="Pangilinan J."/>
            <person name="Park H.-J."/>
            <person name="Ramirez L."/>
            <person name="Alfaro M."/>
            <person name="Sun H."/>
            <person name="Tritt A."/>
            <person name="Yoshinaga Y."/>
            <person name="Zwiers L.-H."/>
            <person name="Turgeon B."/>
            <person name="Goodwin S."/>
            <person name="Spatafora J."/>
            <person name="Crous P."/>
            <person name="Grigoriev I."/>
        </authorList>
    </citation>
    <scope>NUCLEOTIDE SEQUENCE</scope>
    <source>
        <strain evidence="1">CBS 122368</strain>
    </source>
</reference>
<dbReference type="Proteomes" id="UP000800094">
    <property type="component" value="Unassembled WGS sequence"/>
</dbReference>